<evidence type="ECO:0000313" key="4">
    <source>
        <dbReference type="Proteomes" id="UP000060787"/>
    </source>
</evidence>
<dbReference type="AlphaFoldDB" id="A0A0S2F8F1"/>
<evidence type="ECO:0000313" key="3">
    <source>
        <dbReference type="EMBL" id="ALN79831.1"/>
    </source>
</evidence>
<reference evidence="3 4" key="1">
    <citation type="journal article" date="2015" name="BMC Genomics">
        <title>Comparative genomics and metabolic profiling of the genus Lysobacter.</title>
        <authorList>
            <person name="de Bruijn I."/>
            <person name="Cheng X."/>
            <person name="de Jager V."/>
            <person name="Exposito R.G."/>
            <person name="Watrous J."/>
            <person name="Patel N."/>
            <person name="Postma J."/>
            <person name="Dorrestein P.C."/>
            <person name="Kobayashi D."/>
            <person name="Raaijmakers J.M."/>
        </authorList>
    </citation>
    <scope>NUCLEOTIDE SEQUENCE [LARGE SCALE GENOMIC DNA]</scope>
    <source>
        <strain evidence="3 4">76</strain>
    </source>
</reference>
<dbReference type="STRING" id="84531.LA76x_1675"/>
<name>A0A0S2F8F1_LYSAN</name>
<feature type="signal peptide" evidence="1">
    <location>
        <begin position="1"/>
        <end position="24"/>
    </location>
</feature>
<evidence type="ECO:0000256" key="1">
    <source>
        <dbReference type="SAM" id="SignalP"/>
    </source>
</evidence>
<dbReference type="InterPro" id="IPR048990">
    <property type="entry name" value="StcE_b-sandwich"/>
</dbReference>
<gene>
    <name evidence="3" type="ORF">LA76x_1675</name>
</gene>
<feature type="domain" description="Metalloprotease StcE beta-sandwich" evidence="2">
    <location>
        <begin position="326"/>
        <end position="396"/>
    </location>
</feature>
<feature type="domain" description="Metalloprotease StcE beta-sandwich" evidence="2">
    <location>
        <begin position="231"/>
        <end position="304"/>
    </location>
</feature>
<dbReference type="Gene3D" id="2.60.120.1230">
    <property type="match status" value="4"/>
</dbReference>
<dbReference type="Proteomes" id="UP000060787">
    <property type="component" value="Chromosome"/>
</dbReference>
<feature type="domain" description="Metalloprotease StcE beta-sandwich" evidence="2">
    <location>
        <begin position="44"/>
        <end position="114"/>
    </location>
</feature>
<keyword evidence="4" id="KW-1185">Reference proteome</keyword>
<proteinExistence type="predicted"/>
<feature type="chain" id="PRO_5006597309" evidence="1">
    <location>
        <begin position="25"/>
        <end position="600"/>
    </location>
</feature>
<dbReference type="SUPFAM" id="SSF55486">
    <property type="entry name" value="Metalloproteases ('zincins'), catalytic domain"/>
    <property type="match status" value="1"/>
</dbReference>
<dbReference type="PATRIC" id="fig|84531.8.peg.1703"/>
<keyword evidence="1" id="KW-0732">Signal</keyword>
<dbReference type="NCBIfam" id="NF033511">
    <property type="entry name" value="metallo_CpaA"/>
    <property type="match status" value="1"/>
</dbReference>
<feature type="domain" description="Metalloprotease StcE beta-sandwich" evidence="2">
    <location>
        <begin position="137"/>
        <end position="208"/>
    </location>
</feature>
<sequence>MENDEMKRLCIGLFATLFAINAAATDLSPSAVGGGDIPGDYASIDFYISKDDWASTLTLSNSAADQSTVTIHSSTGKTSNLIAGNTDYPLTSMTIYKDDHVTFVYQAAKQRWVVTAPSYTPNSNGGSGNMPSPAVGKYTRFDIADGDWAQAITLPASAPDNSVLAVGSTASWGSKISSQNLQFASTFNLRAGDQYVFVYQTKFQRWFSVKTPVTTLNAGSIGTQMPAPVVPNTEIKFANGNWTPNLTLPATAGDRDRISVISDATWLATIGNQNLATTSTLKLFPGARYDFIFIKENNHWALQSSPNVLLTPNTLGSDQLPDMRTPLVRFNTLDGNWSKKIFLPVNAQAGDEVIVKSDATFGFEVTGQSTAFGTLPVSTGETVRFVRDSAGRWAQDTRVITILLTYSDRAVARVGEIGEKMRLLEGLRLTNEALENSKANFYAKSVGFLKHQLAETSLSDALNAAQTDQTVLAARQQLGADAFYYEDYYNATAASCGLGVLSVTQREAMVGIGALECGTTILRHELAHNMGIAHANENNGATAYAKGYHMTKEIMNDNVIPYYSNPRIYTPDYGVAMGIENEIDAVRAMNERSKTVSEFY</sequence>
<dbReference type="Pfam" id="PF20944">
    <property type="entry name" value="StcE_b-sandwich"/>
    <property type="match status" value="4"/>
</dbReference>
<accession>A0A0S2F8F1</accession>
<evidence type="ECO:0000259" key="2">
    <source>
        <dbReference type="Pfam" id="PF20944"/>
    </source>
</evidence>
<organism evidence="3 4">
    <name type="scientific">Lysobacter antibioticus</name>
    <dbReference type="NCBI Taxonomy" id="84531"/>
    <lineage>
        <taxon>Bacteria</taxon>
        <taxon>Pseudomonadati</taxon>
        <taxon>Pseudomonadota</taxon>
        <taxon>Gammaproteobacteria</taxon>
        <taxon>Lysobacterales</taxon>
        <taxon>Lysobacteraceae</taxon>
        <taxon>Lysobacter</taxon>
    </lineage>
</organism>
<protein>
    <submittedName>
        <fullName evidence="3">Metallo-peptidase M12B Reprolysin-like family protein</fullName>
    </submittedName>
</protein>
<dbReference type="KEGG" id="lab:LA76x_1675"/>
<dbReference type="EMBL" id="CP011129">
    <property type="protein sequence ID" value="ALN79831.1"/>
    <property type="molecule type" value="Genomic_DNA"/>
</dbReference>